<protein>
    <submittedName>
        <fullName evidence="8">Pectate lyase</fullName>
        <ecNumber evidence="8">4.2.2.2</ecNumber>
    </submittedName>
</protein>
<dbReference type="InterPro" id="IPR005084">
    <property type="entry name" value="CBM6"/>
</dbReference>
<gene>
    <name evidence="8" type="primary">pelA</name>
    <name evidence="8" type="ORF">NQZ67_26210</name>
</gene>
<dbReference type="PROSITE" id="PS51175">
    <property type="entry name" value="CBM6"/>
    <property type="match status" value="2"/>
</dbReference>
<evidence type="ECO:0000256" key="5">
    <source>
        <dbReference type="SAM" id="SignalP"/>
    </source>
</evidence>
<dbReference type="Gene3D" id="2.160.20.10">
    <property type="entry name" value="Single-stranded right-handed beta-helix, Pectin lyase-like"/>
    <property type="match status" value="1"/>
</dbReference>
<dbReference type="SUPFAM" id="SSF81853">
    <property type="entry name" value="Family 10 polysaccharide lyase"/>
    <property type="match status" value="1"/>
</dbReference>
<dbReference type="AlphaFoldDB" id="A0A9X2MUR5"/>
<keyword evidence="8" id="KW-0456">Lyase</keyword>
<dbReference type="Gene3D" id="2.60.120.260">
    <property type="entry name" value="Galactose-binding domain-like"/>
    <property type="match status" value="2"/>
</dbReference>
<dbReference type="NCBIfam" id="TIGR02474">
    <property type="entry name" value="pec_lyase"/>
    <property type="match status" value="1"/>
</dbReference>
<dbReference type="InterPro" id="IPR001119">
    <property type="entry name" value="SLH_dom"/>
</dbReference>
<keyword evidence="2" id="KW-0378">Hydrolase</keyword>
<dbReference type="InterPro" id="IPR033131">
    <property type="entry name" value="Pectinesterase_Asp_AS"/>
</dbReference>
<keyword evidence="5" id="KW-0732">Signal</keyword>
<dbReference type="GO" id="GO:0030246">
    <property type="term" value="F:carbohydrate binding"/>
    <property type="evidence" value="ECO:0007669"/>
    <property type="project" value="InterPro"/>
</dbReference>
<dbReference type="GO" id="GO:0042545">
    <property type="term" value="P:cell wall modification"/>
    <property type="evidence" value="ECO:0007669"/>
    <property type="project" value="InterPro"/>
</dbReference>
<dbReference type="PANTHER" id="PTHR31321:SF57">
    <property type="entry name" value="PECTINESTERASE 53-RELATED"/>
    <property type="match status" value="1"/>
</dbReference>
<dbReference type="InterPro" id="IPR012334">
    <property type="entry name" value="Pectin_lyas_fold"/>
</dbReference>
<feature type="chain" id="PRO_5040877408" evidence="5">
    <location>
        <begin position="29"/>
        <end position="1263"/>
    </location>
</feature>
<keyword evidence="3" id="KW-0063">Aspartyl esterase</keyword>
<dbReference type="Pfam" id="PF09492">
    <property type="entry name" value="Pec_lyase"/>
    <property type="match status" value="1"/>
</dbReference>
<dbReference type="EC" id="4.2.2.2" evidence="8"/>
<dbReference type="SUPFAM" id="SSF49785">
    <property type="entry name" value="Galactose-binding domain-like"/>
    <property type="match status" value="2"/>
</dbReference>
<dbReference type="GO" id="GO:0030570">
    <property type="term" value="F:pectate lyase activity"/>
    <property type="evidence" value="ECO:0007669"/>
    <property type="project" value="UniProtKB-EC"/>
</dbReference>
<proteinExistence type="inferred from homology"/>
<dbReference type="PROSITE" id="PS51272">
    <property type="entry name" value="SLH"/>
    <property type="match status" value="1"/>
</dbReference>
<evidence type="ECO:0000313" key="8">
    <source>
        <dbReference type="EMBL" id="MCR2807386.1"/>
    </source>
</evidence>
<feature type="active site" evidence="4">
    <location>
        <position position="1116"/>
    </location>
</feature>
<dbReference type="PROSITE" id="PS00503">
    <property type="entry name" value="PECTINESTERASE_2"/>
    <property type="match status" value="1"/>
</dbReference>
<dbReference type="Pfam" id="PF01095">
    <property type="entry name" value="Pectinesterase"/>
    <property type="match status" value="1"/>
</dbReference>
<dbReference type="InterPro" id="IPR008979">
    <property type="entry name" value="Galactose-bd-like_sf"/>
</dbReference>
<feature type="domain" description="CBM6" evidence="6">
    <location>
        <begin position="187"/>
        <end position="313"/>
    </location>
</feature>
<reference evidence="8" key="1">
    <citation type="submission" date="2022-08" db="EMBL/GenBank/DDBJ databases">
        <title>The genomic sequence of strain Paenibacillus sp. SCIV0701.</title>
        <authorList>
            <person name="Zhao H."/>
        </authorList>
    </citation>
    <scope>NUCLEOTIDE SEQUENCE</scope>
    <source>
        <strain evidence="8">SCIV0701</strain>
    </source>
</reference>
<evidence type="ECO:0000256" key="1">
    <source>
        <dbReference type="ARBA" id="ARBA00008891"/>
    </source>
</evidence>
<evidence type="ECO:0000313" key="9">
    <source>
        <dbReference type="Proteomes" id="UP001141950"/>
    </source>
</evidence>
<sequence length="1263" mass="136742">MSKSKMRFAGKVSLVSVLAAASITSALGNIPLGDRLGLQVASAEAAEQTSSPAKGDIYEAEEAGAMEGIIIDTKHAGYTGAGFTDYNPNAPGGYIEWTIDVPAAGEYTLEFRYGHGGTDKRPAAISVNGEVVEEELAFDPTGDWTNWLTISTKAELKAGKNVIRATGAGASGGANIDHMRVYQEIDIVAEAEEADAMEGVIVDTKHAGYTGAGFTDYNPNAPGGYLEWKIDMPAAGDYTLEFRYAHGGSDKRPAAISVNGKEAAAELAFDPTGGWDVWLTTSMPVSLQEGENVIRATGAGASGGANIDHLRIHNKPNGGEETAPLEVVELSELVSGLQLKQLKELGLIAGEERQDDEPISRLEWMSLVNDTFGFVHQERFVGLGVEKSVWEVSLEEWYAYVFEAAKQAGYVKGFPDGTIRPDEPMTRQEVAVMVAGLLDLAPNPKAAGGFGKLPDWSNGAIGAVAAEGYMTGAGGGFSPAKPFTVGEAKELAAEIAKRHEVEAPRVRIVAAQAVADNLVAVTLNSRFDAFDFEDISISVPTGSWDTLTPNLKELRLSRAAQGVNRLGQTVLLYESLDKWDGDVRFEAEAAEPKFTGDLDAATRQADNMVSWQMEHGGFSKAIDYSKPWDGKSKRSEWQGPNGEDLGMIDNDATVKELQFLAQIYQETGDAAYKEAILKGFEFLFLLQTDTGGFPQVYPKRGNPGDNVQYSNAVTFNDNAMINVLDLMEDAAERSYPFGGDLISDELAAKLRTSMADGLNYILKAQIQVDGQLQGWGAQHDPVTYEAVGARAYEHASLSGSEAVGIVRYLMARPDQTPEIKRAIQAALAWFDEVKLEGIRYVSADPNGVYFVEDPNTTSWYRFYEIGTNEPIFSGRDGVKKRTIQEIEQERRDGYSWGGNYAEQLLETASTTGYFPGRVYAEVTAAASKDGSGRTLATGDIRQVTSLTKQLSELQNELTVAQDGTGDYRTVQAAIDAVPAGNGAPVTIHVKNGIYKEVVRIPSDKPFITLVGEDSQKTVITYDNYSGRDNGAGGTFGTSGSATAFIQANDVTVRNMTFENSTDESKVTEKDKQAVAMNVRGDRVSFANVRFLGNQDTLLTNGGTQYFSQCYIEGDVDFIFGGSRAVFDDCTIHSLDRGSDTNNGYITAASTLIEEPYGYLILNSRLTSDAPAGTVYLGRPWHPSGNPNAIASVVFMNTEMGPHIKDEPWTDMSGFSWKEARFAEYKNTGEGAVVNEFRKQLTDEEAAEWTVENVLKGWDPKQAE</sequence>
<comment type="caution">
    <text evidence="8">The sequence shown here is derived from an EMBL/GenBank/DDBJ whole genome shotgun (WGS) entry which is preliminary data.</text>
</comment>
<dbReference type="RefSeq" id="WP_257451814.1">
    <property type="nucleotide sequence ID" value="NZ_JANIPJ010000026.1"/>
</dbReference>
<evidence type="ECO:0000256" key="3">
    <source>
        <dbReference type="ARBA" id="ARBA00023085"/>
    </source>
</evidence>
<evidence type="ECO:0000259" key="7">
    <source>
        <dbReference type="PROSITE" id="PS51272"/>
    </source>
</evidence>
<dbReference type="Gene3D" id="1.50.10.20">
    <property type="match status" value="1"/>
</dbReference>
<dbReference type="PANTHER" id="PTHR31321">
    <property type="entry name" value="ACYL-COA THIOESTER HYDROLASE YBHC-RELATED"/>
    <property type="match status" value="1"/>
</dbReference>
<evidence type="ECO:0000256" key="4">
    <source>
        <dbReference type="PROSITE-ProRule" id="PRU10040"/>
    </source>
</evidence>
<dbReference type="Pfam" id="PF03422">
    <property type="entry name" value="CBM_6"/>
    <property type="match status" value="2"/>
</dbReference>
<dbReference type="Pfam" id="PF00395">
    <property type="entry name" value="SLH"/>
    <property type="match status" value="2"/>
</dbReference>
<evidence type="ECO:0000259" key="6">
    <source>
        <dbReference type="PROSITE" id="PS51175"/>
    </source>
</evidence>
<feature type="domain" description="CBM6" evidence="6">
    <location>
        <begin position="56"/>
        <end position="182"/>
    </location>
</feature>
<comment type="similarity">
    <text evidence="1">Belongs to the pectinesterase family.</text>
</comment>
<dbReference type="CDD" id="cd04082">
    <property type="entry name" value="CBM35_pectate_lyase-like"/>
    <property type="match status" value="2"/>
</dbReference>
<dbReference type="SUPFAM" id="SSF51126">
    <property type="entry name" value="Pectin lyase-like"/>
    <property type="match status" value="1"/>
</dbReference>
<dbReference type="InterPro" id="IPR011050">
    <property type="entry name" value="Pectin_lyase_fold/virulence"/>
</dbReference>
<dbReference type="PROSITE" id="PS00800">
    <property type="entry name" value="PECTINESTERASE_1"/>
    <property type="match status" value="1"/>
</dbReference>
<accession>A0A9X2MUR5</accession>
<dbReference type="InterPro" id="IPR018040">
    <property type="entry name" value="Pectinesterase_Tyr_AS"/>
</dbReference>
<dbReference type="GO" id="GO:0009279">
    <property type="term" value="C:cell outer membrane"/>
    <property type="evidence" value="ECO:0007669"/>
    <property type="project" value="TreeGrafter"/>
</dbReference>
<feature type="signal peptide" evidence="5">
    <location>
        <begin position="1"/>
        <end position="28"/>
    </location>
</feature>
<name>A0A9X2MUR5_9BACL</name>
<dbReference type="Proteomes" id="UP001141950">
    <property type="component" value="Unassembled WGS sequence"/>
</dbReference>
<evidence type="ECO:0000256" key="2">
    <source>
        <dbReference type="ARBA" id="ARBA00022801"/>
    </source>
</evidence>
<dbReference type="InterPro" id="IPR000070">
    <property type="entry name" value="Pectinesterase_cat"/>
</dbReference>
<keyword evidence="9" id="KW-1185">Reference proteome</keyword>
<feature type="domain" description="SLH" evidence="7">
    <location>
        <begin position="385"/>
        <end position="448"/>
    </location>
</feature>
<organism evidence="8 9">
    <name type="scientific">Paenibacillus soyae</name>
    <dbReference type="NCBI Taxonomy" id="2969249"/>
    <lineage>
        <taxon>Bacteria</taxon>
        <taxon>Bacillati</taxon>
        <taxon>Bacillota</taxon>
        <taxon>Bacilli</taxon>
        <taxon>Bacillales</taxon>
        <taxon>Paenibacillaceae</taxon>
        <taxon>Paenibacillus</taxon>
    </lineage>
</organism>
<dbReference type="GO" id="GO:0030599">
    <property type="term" value="F:pectinesterase activity"/>
    <property type="evidence" value="ECO:0007669"/>
    <property type="project" value="InterPro"/>
</dbReference>
<dbReference type="InterPro" id="IPR012669">
    <property type="entry name" value="Pectate_lyase"/>
</dbReference>
<dbReference type="EMBL" id="JANIPJ010000026">
    <property type="protein sequence ID" value="MCR2807386.1"/>
    <property type="molecule type" value="Genomic_DNA"/>
</dbReference>